<comment type="subunit">
    <text evidence="8">Homotetramer.</text>
</comment>
<evidence type="ECO:0000256" key="4">
    <source>
        <dbReference type="ARBA" id="ARBA00022598"/>
    </source>
</evidence>
<dbReference type="Gene3D" id="1.20.5.470">
    <property type="entry name" value="Single helix bin"/>
    <property type="match status" value="1"/>
</dbReference>
<dbReference type="PROSITE" id="PS00564">
    <property type="entry name" value="ARGININOSUCCIN_SYN_1"/>
    <property type="match status" value="1"/>
</dbReference>
<feature type="binding site" evidence="8">
    <location>
        <position position="122"/>
    </location>
    <ligand>
        <name>L-citrulline</name>
        <dbReference type="ChEBI" id="CHEBI:57743"/>
    </ligand>
</feature>
<evidence type="ECO:0000256" key="2">
    <source>
        <dbReference type="ARBA" id="ARBA00012286"/>
    </source>
</evidence>
<dbReference type="RefSeq" id="WP_229982020.1">
    <property type="nucleotide sequence ID" value="NZ_JAJJPB010000032.1"/>
</dbReference>
<dbReference type="Gene3D" id="3.40.50.620">
    <property type="entry name" value="HUPs"/>
    <property type="match status" value="1"/>
</dbReference>
<dbReference type="SUPFAM" id="SSF52402">
    <property type="entry name" value="Adenine nucleotide alpha hydrolases-like"/>
    <property type="match status" value="1"/>
</dbReference>
<evidence type="ECO:0000313" key="11">
    <source>
        <dbReference type="EMBL" id="MCC9296450.1"/>
    </source>
</evidence>
<dbReference type="PANTHER" id="PTHR11587">
    <property type="entry name" value="ARGININOSUCCINATE SYNTHASE"/>
    <property type="match status" value="1"/>
</dbReference>
<evidence type="ECO:0000259" key="10">
    <source>
        <dbReference type="Pfam" id="PF20979"/>
    </source>
</evidence>
<evidence type="ECO:0000256" key="3">
    <source>
        <dbReference type="ARBA" id="ARBA00022571"/>
    </source>
</evidence>
<dbReference type="Pfam" id="PF00764">
    <property type="entry name" value="Arginosuc_synth"/>
    <property type="match status" value="1"/>
</dbReference>
<evidence type="ECO:0000259" key="9">
    <source>
        <dbReference type="Pfam" id="PF00764"/>
    </source>
</evidence>
<dbReference type="InterPro" id="IPR018223">
    <property type="entry name" value="Arginosuc_synth_CS"/>
</dbReference>
<keyword evidence="5 8" id="KW-0028">Amino-acid biosynthesis</keyword>
<feature type="binding site" evidence="8">
    <location>
        <position position="272"/>
    </location>
    <ligand>
        <name>L-citrulline</name>
        <dbReference type="ChEBI" id="CHEBI:57743"/>
    </ligand>
</feature>
<organism evidence="11 12">
    <name type="scientific">Clostridium aromativorans</name>
    <dbReference type="NCBI Taxonomy" id="2836848"/>
    <lineage>
        <taxon>Bacteria</taxon>
        <taxon>Bacillati</taxon>
        <taxon>Bacillota</taxon>
        <taxon>Clostridia</taxon>
        <taxon>Eubacteriales</taxon>
        <taxon>Clostridiaceae</taxon>
        <taxon>Clostridium</taxon>
    </lineage>
</organism>
<sequence>MKDKVVLAYSGGLDTSVIIPWLKENYDMEVIAACIDVGQDDDMEQVRKKALETGASKVYIEDMKEEFVKDYLFKAVKANLLYEGAYMLGTSLARPLMAKKLVEIAHKEGAKCISHGCTGKGNDQVRFEVGIASFDPTIKIIAPWRLWNIKSREDAIDYANSKGVEVAATKEKIYSNDKNIWHVSHEGGDLEDPRNEHKTSMYFMTTTPEKAKDEDTYIELYFEKGEPKKLNGQELDPVTMMEKLNKIGGENGIGIVDMVENRLVGMKSRGVYETPGGTILYAAHTALERLTIDKDTFHYKQLVSQKYGELVYDGLWFGSLRKALDAFVEATQENVTGNVKLKLYKGNILTASIDAQYPLFNESISSFGASDLYDHKDADGFIKLFGLPYKIKAAIDKDRKN</sequence>
<feature type="binding site" evidence="8">
    <location>
        <position position="184"/>
    </location>
    <ligand>
        <name>L-citrulline</name>
        <dbReference type="ChEBI" id="CHEBI:57743"/>
    </ligand>
</feature>
<keyword evidence="6 8" id="KW-0547">Nucleotide-binding</keyword>
<dbReference type="NCBIfam" id="NF001770">
    <property type="entry name" value="PRK00509.1"/>
    <property type="match status" value="1"/>
</dbReference>
<feature type="binding site" evidence="8">
    <location>
        <position position="260"/>
    </location>
    <ligand>
        <name>L-citrulline</name>
        <dbReference type="ChEBI" id="CHEBI:57743"/>
    </ligand>
</feature>
<name>A0ABS8NBJ2_9CLOT</name>
<dbReference type="HAMAP" id="MF_00005">
    <property type="entry name" value="Arg_succ_synth_type1"/>
    <property type="match status" value="1"/>
</dbReference>
<evidence type="ECO:0000256" key="6">
    <source>
        <dbReference type="ARBA" id="ARBA00022741"/>
    </source>
</evidence>
<dbReference type="SUPFAM" id="SSF69864">
    <property type="entry name" value="Argininosuccinate synthetase, C-terminal domain"/>
    <property type="match status" value="1"/>
</dbReference>
<evidence type="ECO:0000256" key="7">
    <source>
        <dbReference type="ARBA" id="ARBA00022840"/>
    </source>
</evidence>
<dbReference type="CDD" id="cd01999">
    <property type="entry name" value="ASS"/>
    <property type="match status" value="1"/>
</dbReference>
<feature type="binding site" evidence="8">
    <location>
        <position position="175"/>
    </location>
    <ligand>
        <name>L-citrulline</name>
        <dbReference type="ChEBI" id="CHEBI:57743"/>
    </ligand>
</feature>
<dbReference type="PROSITE" id="PS00565">
    <property type="entry name" value="ARGININOSUCCIN_SYN_2"/>
    <property type="match status" value="1"/>
</dbReference>
<dbReference type="GO" id="GO:0004055">
    <property type="term" value="F:argininosuccinate synthase activity"/>
    <property type="evidence" value="ECO:0007669"/>
    <property type="project" value="UniProtKB-EC"/>
</dbReference>
<dbReference type="EC" id="6.3.4.5" evidence="2 8"/>
<dbReference type="EMBL" id="JAJJPB010000032">
    <property type="protein sequence ID" value="MCC9296450.1"/>
    <property type="molecule type" value="Genomic_DNA"/>
</dbReference>
<keyword evidence="7 8" id="KW-0067">ATP-binding</keyword>
<feature type="binding site" evidence="8">
    <location>
        <position position="122"/>
    </location>
    <ligand>
        <name>L-aspartate</name>
        <dbReference type="ChEBI" id="CHEBI:29991"/>
    </ligand>
</feature>
<feature type="domain" description="Arginosuccinate synthase-like N-terminal" evidence="9">
    <location>
        <begin position="4"/>
        <end position="165"/>
    </location>
</feature>
<accession>A0ABS8NBJ2</accession>
<feature type="binding site" evidence="8">
    <location>
        <position position="118"/>
    </location>
    <ligand>
        <name>L-aspartate</name>
        <dbReference type="ChEBI" id="CHEBI:29991"/>
    </ligand>
</feature>
<dbReference type="InterPro" id="IPR001518">
    <property type="entry name" value="Arginosuc_synth"/>
</dbReference>
<comment type="pathway">
    <text evidence="1 8">Amino-acid biosynthesis; L-arginine biosynthesis; L-arginine from L-ornithine and carbamoyl phosphate: step 2/3.</text>
</comment>
<feature type="binding site" evidence="8">
    <location>
        <begin position="8"/>
        <end position="16"/>
    </location>
    <ligand>
        <name>ATP</name>
        <dbReference type="ChEBI" id="CHEBI:30616"/>
    </ligand>
</feature>
<dbReference type="PANTHER" id="PTHR11587:SF2">
    <property type="entry name" value="ARGININOSUCCINATE SYNTHASE"/>
    <property type="match status" value="1"/>
</dbReference>
<feature type="binding site" evidence="8">
    <location>
        <position position="126"/>
    </location>
    <ligand>
        <name>L-citrulline</name>
        <dbReference type="ChEBI" id="CHEBI:57743"/>
    </ligand>
</feature>
<evidence type="ECO:0000256" key="8">
    <source>
        <dbReference type="HAMAP-Rule" id="MF_00005"/>
    </source>
</evidence>
<feature type="domain" description="Arginosuccinate synthase C-terminal" evidence="10">
    <location>
        <begin position="174"/>
        <end position="391"/>
    </location>
</feature>
<comment type="catalytic activity">
    <reaction evidence="8">
        <text>L-citrulline + L-aspartate + ATP = 2-(N(omega)-L-arginino)succinate + AMP + diphosphate + H(+)</text>
        <dbReference type="Rhea" id="RHEA:10932"/>
        <dbReference type="ChEBI" id="CHEBI:15378"/>
        <dbReference type="ChEBI" id="CHEBI:29991"/>
        <dbReference type="ChEBI" id="CHEBI:30616"/>
        <dbReference type="ChEBI" id="CHEBI:33019"/>
        <dbReference type="ChEBI" id="CHEBI:57472"/>
        <dbReference type="ChEBI" id="CHEBI:57743"/>
        <dbReference type="ChEBI" id="CHEBI:456215"/>
        <dbReference type="EC" id="6.3.4.5"/>
    </reaction>
</comment>
<evidence type="ECO:0000256" key="5">
    <source>
        <dbReference type="ARBA" id="ARBA00022605"/>
    </source>
</evidence>
<feature type="binding site" evidence="8">
    <location>
        <position position="86"/>
    </location>
    <ligand>
        <name>L-citrulline</name>
        <dbReference type="ChEBI" id="CHEBI:57743"/>
    </ligand>
</feature>
<comment type="subcellular location">
    <subcellularLocation>
        <location evidence="8">Cytoplasm</location>
    </subcellularLocation>
</comment>
<keyword evidence="8" id="KW-0963">Cytoplasm</keyword>
<dbReference type="InterPro" id="IPR024074">
    <property type="entry name" value="AS_cat/multimer_dom_body"/>
</dbReference>
<proteinExistence type="inferred from homology"/>
<comment type="caution">
    <text evidence="8">Lacks conserved residue(s) required for the propagation of feature annotation.</text>
</comment>
<evidence type="ECO:0000256" key="1">
    <source>
        <dbReference type="ARBA" id="ARBA00004967"/>
    </source>
</evidence>
<dbReference type="InterPro" id="IPR014729">
    <property type="entry name" value="Rossmann-like_a/b/a_fold"/>
</dbReference>
<feature type="binding site" evidence="8">
    <location>
        <position position="116"/>
    </location>
    <ligand>
        <name>ATP</name>
        <dbReference type="ChEBI" id="CHEBI:30616"/>
    </ligand>
</feature>
<keyword evidence="3 8" id="KW-0055">Arginine biosynthesis</keyword>
<keyword evidence="4 8" id="KW-0436">Ligase</keyword>
<comment type="similarity">
    <text evidence="8">Belongs to the argininosuccinate synthase family. Type 1 subfamily.</text>
</comment>
<dbReference type="NCBIfam" id="TIGR00032">
    <property type="entry name" value="argG"/>
    <property type="match status" value="1"/>
</dbReference>
<feature type="binding site" evidence="8">
    <location>
        <position position="91"/>
    </location>
    <ligand>
        <name>L-citrulline</name>
        <dbReference type="ChEBI" id="CHEBI:57743"/>
    </ligand>
</feature>
<feature type="binding site" evidence="8">
    <location>
        <position position="123"/>
    </location>
    <ligand>
        <name>L-aspartate</name>
        <dbReference type="ChEBI" id="CHEBI:29991"/>
    </ligand>
</feature>
<dbReference type="InterPro" id="IPR048268">
    <property type="entry name" value="Arginosuc_syn_C"/>
</dbReference>
<reference evidence="11" key="1">
    <citation type="submission" date="2021-11" db="EMBL/GenBank/DDBJ databases">
        <authorList>
            <person name="Qingchun L."/>
            <person name="Dong Z."/>
            <person name="Zongwei Q."/>
            <person name="Jia Z."/>
            <person name="Duotao L."/>
        </authorList>
    </citation>
    <scope>NUCLEOTIDE SEQUENCE</scope>
    <source>
        <strain evidence="11">WLY-B-L2</strain>
    </source>
</reference>
<evidence type="ECO:0000313" key="12">
    <source>
        <dbReference type="Proteomes" id="UP001165422"/>
    </source>
</evidence>
<dbReference type="Proteomes" id="UP001165422">
    <property type="component" value="Unassembled WGS sequence"/>
</dbReference>
<comment type="caution">
    <text evidence="11">The sequence shown here is derived from an EMBL/GenBank/DDBJ whole genome shotgun (WGS) entry which is preliminary data.</text>
</comment>
<keyword evidence="12" id="KW-1185">Reference proteome</keyword>
<protein>
    <recommendedName>
        <fullName evidence="2 8">Argininosuccinate synthase</fullName>
        <ecNumber evidence="2 8">6.3.4.5</ecNumber>
    </recommendedName>
    <alternativeName>
        <fullName evidence="8">Citrulline--aspartate ligase</fullName>
    </alternativeName>
</protein>
<dbReference type="Pfam" id="PF20979">
    <property type="entry name" value="Arginosuc_syn_C"/>
    <property type="match status" value="1"/>
</dbReference>
<gene>
    <name evidence="8" type="primary">argG</name>
    <name evidence="11" type="ORF">LN736_16495</name>
</gene>
<dbReference type="InterPro" id="IPR048267">
    <property type="entry name" value="Arginosuc_syn_N"/>
</dbReference>
<dbReference type="Gene3D" id="3.90.1260.10">
    <property type="entry name" value="Argininosuccinate synthetase, chain A, domain 2"/>
    <property type="match status" value="1"/>
</dbReference>
<dbReference type="InterPro" id="IPR023434">
    <property type="entry name" value="Arginosuc_synth_type_1_subfam"/>
</dbReference>